<dbReference type="Pfam" id="PF01966">
    <property type="entry name" value="HD"/>
    <property type="match status" value="1"/>
</dbReference>
<keyword evidence="1" id="KW-0547">Nucleotide-binding</keyword>
<name>A0A2H0R4F5_9BACT</name>
<proteinExistence type="predicted"/>
<comment type="caution">
    <text evidence="3">The sequence shown here is derived from an EMBL/GenBank/DDBJ whole genome shotgun (WGS) entry which is preliminary data.</text>
</comment>
<dbReference type="InterPro" id="IPR006674">
    <property type="entry name" value="HD_domain"/>
</dbReference>
<reference evidence="3 4" key="1">
    <citation type="submission" date="2017-09" db="EMBL/GenBank/DDBJ databases">
        <title>Depth-based differentiation of microbial function through sediment-hosted aquifers and enrichment of novel symbionts in the deep terrestrial subsurface.</title>
        <authorList>
            <person name="Probst A.J."/>
            <person name="Ladd B."/>
            <person name="Jarett J.K."/>
            <person name="Geller-Mcgrath D.E."/>
            <person name="Sieber C.M."/>
            <person name="Emerson J.B."/>
            <person name="Anantharaman K."/>
            <person name="Thomas B.C."/>
            <person name="Malmstrom R."/>
            <person name="Stieglmeier M."/>
            <person name="Klingl A."/>
            <person name="Woyke T."/>
            <person name="Ryan C.M."/>
            <person name="Banfield J.F."/>
        </authorList>
    </citation>
    <scope>NUCLEOTIDE SEQUENCE [LARGE SCALE GENOMIC DNA]</scope>
    <source>
        <strain evidence="3">CG10_big_fil_rev_8_21_14_0_10_46_23</strain>
    </source>
</reference>
<dbReference type="InterPro" id="IPR050124">
    <property type="entry name" value="tRNA_CCA-adding_enzyme"/>
</dbReference>
<dbReference type="SMART" id="SM00471">
    <property type="entry name" value="HDc"/>
    <property type="match status" value="1"/>
</dbReference>
<organism evidence="3 4">
    <name type="scientific">Candidatus Yanofskybacteria bacterium CG10_big_fil_rev_8_21_14_0_10_46_23</name>
    <dbReference type="NCBI Taxonomy" id="1975098"/>
    <lineage>
        <taxon>Bacteria</taxon>
        <taxon>Candidatus Yanofskyibacteriota</taxon>
    </lineage>
</organism>
<dbReference type="InterPro" id="IPR003607">
    <property type="entry name" value="HD/PDEase_dom"/>
</dbReference>
<evidence type="ECO:0000313" key="3">
    <source>
        <dbReference type="EMBL" id="PIR41350.1"/>
    </source>
</evidence>
<protein>
    <recommendedName>
        <fullName evidence="2">HD domain-containing protein</fullName>
    </recommendedName>
</protein>
<dbReference type="PANTHER" id="PTHR47545">
    <property type="entry name" value="MULTIFUNCTIONAL CCA PROTEIN"/>
    <property type="match status" value="1"/>
</dbReference>
<dbReference type="NCBIfam" id="TIGR00277">
    <property type="entry name" value="HDIG"/>
    <property type="match status" value="1"/>
</dbReference>
<evidence type="ECO:0000313" key="4">
    <source>
        <dbReference type="Proteomes" id="UP000230232"/>
    </source>
</evidence>
<evidence type="ECO:0000256" key="1">
    <source>
        <dbReference type="ARBA" id="ARBA00022741"/>
    </source>
</evidence>
<dbReference type="Proteomes" id="UP000230232">
    <property type="component" value="Unassembled WGS sequence"/>
</dbReference>
<dbReference type="AlphaFoldDB" id="A0A2H0R4F5"/>
<dbReference type="InterPro" id="IPR006675">
    <property type="entry name" value="HDIG_dom"/>
</dbReference>
<dbReference type="SUPFAM" id="SSF81891">
    <property type="entry name" value="Poly A polymerase C-terminal region-like"/>
    <property type="match status" value="1"/>
</dbReference>
<feature type="domain" description="HD" evidence="2">
    <location>
        <begin position="33"/>
        <end position="153"/>
    </location>
</feature>
<evidence type="ECO:0000259" key="2">
    <source>
        <dbReference type="PROSITE" id="PS51831"/>
    </source>
</evidence>
<dbReference type="Gene3D" id="1.10.246.80">
    <property type="match status" value="1"/>
</dbReference>
<dbReference type="GO" id="GO:0000166">
    <property type="term" value="F:nucleotide binding"/>
    <property type="evidence" value="ECO:0007669"/>
    <property type="project" value="UniProtKB-KW"/>
</dbReference>
<dbReference type="PANTHER" id="PTHR47545:SF2">
    <property type="entry name" value="CC-ADDING TRNA NUCLEOTIDYLTRANSFERASE"/>
    <property type="match status" value="1"/>
</dbReference>
<sequence>MELLRETGLLAFIIPELEEGIGIDQNKNHIYTVWEHLVNALKYASEQNFSTEIRLAALFHDIGKPRSKRGEGKEATFYGHEVIGARMVKKILERLKFPKKQTEKIVNLVRQHQFYYSVDEVTESSVRRLLAKVGKENFDDLIKLREADRIGMGRPKAKPYKLRHLEFIAEKVSRDPISVGMLELDGDKLMKILDLKPGPRVGLILRGLFAQVLDDPSLNTPERLTELAKELNKVNDADLAKAADRIKTEVEREETELKDKYYVK</sequence>
<dbReference type="PROSITE" id="PS51831">
    <property type="entry name" value="HD"/>
    <property type="match status" value="1"/>
</dbReference>
<dbReference type="EMBL" id="PCXO01000006">
    <property type="protein sequence ID" value="PIR41350.1"/>
    <property type="molecule type" value="Genomic_DNA"/>
</dbReference>
<accession>A0A2H0R4F5</accession>
<gene>
    <name evidence="3" type="ORF">COV31_01470</name>
</gene>
<dbReference type="CDD" id="cd00077">
    <property type="entry name" value="HDc"/>
    <property type="match status" value="1"/>
</dbReference>
<dbReference type="Gene3D" id="1.10.3090.10">
    <property type="entry name" value="cca-adding enzyme, domain 2"/>
    <property type="match status" value="1"/>
</dbReference>